<dbReference type="InterPro" id="IPR011990">
    <property type="entry name" value="TPR-like_helical_dom_sf"/>
</dbReference>
<dbReference type="Pfam" id="PF01841">
    <property type="entry name" value="Transglut_core"/>
    <property type="match status" value="1"/>
</dbReference>
<feature type="domain" description="Transglutaminase-like" evidence="3">
    <location>
        <begin position="270"/>
        <end position="339"/>
    </location>
</feature>
<name>A0ABW9KJ94_9BACT</name>
<dbReference type="SUPFAM" id="SSF48452">
    <property type="entry name" value="TPR-like"/>
    <property type="match status" value="1"/>
</dbReference>
<keyword evidence="1" id="KW-0802">TPR repeat</keyword>
<protein>
    <submittedName>
        <fullName evidence="5">DUF3857 domain-containing protein</fullName>
    </submittedName>
</protein>
<gene>
    <name evidence="5" type="ORF">ACK2TP_02800</name>
</gene>
<dbReference type="InterPro" id="IPR024618">
    <property type="entry name" value="DUF3857"/>
</dbReference>
<proteinExistence type="predicted"/>
<evidence type="ECO:0000259" key="3">
    <source>
        <dbReference type="Pfam" id="PF01841"/>
    </source>
</evidence>
<comment type="caution">
    <text evidence="5">The sequence shown here is derived from an EMBL/GenBank/DDBJ whole genome shotgun (WGS) entry which is preliminary data.</text>
</comment>
<dbReference type="EMBL" id="JBJYXY010000001">
    <property type="protein sequence ID" value="MFN2974679.1"/>
    <property type="molecule type" value="Genomic_DNA"/>
</dbReference>
<feature type="domain" description="DUF3857" evidence="4">
    <location>
        <begin position="36"/>
        <end position="204"/>
    </location>
</feature>
<organism evidence="5 6">
    <name type="scientific">Terriglobus aquaticus</name>
    <dbReference type="NCBI Taxonomy" id="940139"/>
    <lineage>
        <taxon>Bacteria</taxon>
        <taxon>Pseudomonadati</taxon>
        <taxon>Acidobacteriota</taxon>
        <taxon>Terriglobia</taxon>
        <taxon>Terriglobales</taxon>
        <taxon>Acidobacteriaceae</taxon>
        <taxon>Terriglobus</taxon>
    </lineage>
</organism>
<reference evidence="5 6" key="1">
    <citation type="submission" date="2024-12" db="EMBL/GenBank/DDBJ databases">
        <authorList>
            <person name="Lee Y."/>
        </authorList>
    </citation>
    <scope>NUCLEOTIDE SEQUENCE [LARGE SCALE GENOMIC DNA]</scope>
    <source>
        <strain evidence="5 6">03SUJ4</strain>
    </source>
</reference>
<dbReference type="Gene3D" id="1.25.40.10">
    <property type="entry name" value="Tetratricopeptide repeat domain"/>
    <property type="match status" value="2"/>
</dbReference>
<evidence type="ECO:0000256" key="2">
    <source>
        <dbReference type="SAM" id="MobiDB-lite"/>
    </source>
</evidence>
<dbReference type="SUPFAM" id="SSF54001">
    <property type="entry name" value="Cysteine proteinases"/>
    <property type="match status" value="1"/>
</dbReference>
<dbReference type="Pfam" id="PF12969">
    <property type="entry name" value="DUF3857"/>
    <property type="match status" value="1"/>
</dbReference>
<dbReference type="RefSeq" id="WP_344687399.1">
    <property type="nucleotide sequence ID" value="NZ_BAABBH010000001.1"/>
</dbReference>
<evidence type="ECO:0000313" key="6">
    <source>
        <dbReference type="Proteomes" id="UP001634747"/>
    </source>
</evidence>
<evidence type="ECO:0000256" key="1">
    <source>
        <dbReference type="PROSITE-ProRule" id="PRU00339"/>
    </source>
</evidence>
<dbReference type="Gene3D" id="2.60.40.3140">
    <property type="match status" value="1"/>
</dbReference>
<evidence type="ECO:0000259" key="4">
    <source>
        <dbReference type="Pfam" id="PF12969"/>
    </source>
</evidence>
<dbReference type="Pfam" id="PF13432">
    <property type="entry name" value="TPR_16"/>
    <property type="match status" value="1"/>
</dbReference>
<accession>A0ABW9KJ94</accession>
<feature type="repeat" description="TPR" evidence="1">
    <location>
        <begin position="699"/>
        <end position="732"/>
    </location>
</feature>
<keyword evidence="6" id="KW-1185">Reference proteome</keyword>
<dbReference type="InterPro" id="IPR002931">
    <property type="entry name" value="Transglutaminase-like"/>
</dbReference>
<dbReference type="Gene3D" id="3.10.620.30">
    <property type="match status" value="1"/>
</dbReference>
<dbReference type="InterPro" id="IPR038765">
    <property type="entry name" value="Papain-like_cys_pep_sf"/>
</dbReference>
<dbReference type="InterPro" id="IPR019734">
    <property type="entry name" value="TPR_rpt"/>
</dbReference>
<feature type="region of interest" description="Disordered" evidence="2">
    <location>
        <begin position="631"/>
        <end position="659"/>
    </location>
</feature>
<sequence>MPAPAIPAPLSSVPAATFSDEAAILRNSNIVLQYNADGTGTRTESQSFKLQSEAAVRQFGVVSLVYASATQTADFVYVRVRRSDGSVVDTPLTDVQDQTPPVTQQAPFYSDIKLKQMPVRGLRVGDIVEWQTHVVIKQAEAANQFWGTVPFVRDLVTQHQTVELRFPSNLNPTVWTNPANHVTPERTTEGKETVYRWQWQSLKPTLGKQAEAAAKAEENKVLSADEELDKTEGRLPDVAFTTFPDWAAVGAWYRGLEADRMQPDATIRAKVAEITAHSATEQDKIRAVYDWVASDVRYIGIALGVGRYQPHAAATVLQNQYGDCKDKHTLLASMLIALGQQPDAVLIGSGVRFNPAVPSPAAFNHLITRITLNGKPVWLDTTSEVAPFQVLVPTIRDKDALVVPPTGVATIQKTPARPPFAPFETMAVKGSLDKDLTSESQIAYTLRDDNEIGLRAGLRQLSPAQHPEAVQRVMQFYGFGGTTSDAVIDNLNDQEKPLVLRFHYHREHSSEWGENRVTAVFSPTLLPVIDEKKPPTTSILLGQPRESTSTVDMQLAPGWSAELPEAIHQSIPQARIDTTYRLDGRTLHAERKLSVLAEKMPAADWKTYQKWYTASSAGDVPYIQLIPPSGAKSTGPMIGDGAHAKGSGDSVPQKPKTQAERLAQAKRLVESAGEKLNHNDPDGAEQDLNEARTLNESQEYLWGNLGVVAQRRGNQTEAVKDYRKEVELYPTSEFAWRNLVNLQASENRKAAIATTRDWIAADPSKSDARTTLVQLLWADNQNAAALAAAKDAAAALPGDVRESNAFQLLLGQAQMRGGETAAGAETLSHLIQGDATALQDNDAVYELAKNHLQLKVAETTQRDVLKKLAAESTGWTGDESPNTMAQASSLFTAAWDTMGWILYEEGKYAEAETYIRPAWLNRPNPEIGEHLGDVQAALHKDRDAALTYELVDYIVSKSPGLDPAAAELTLKPKVEAARKKFGDLLHANSNSPDLILGAERTFPIPGQSDTTGTATYSLLFTRERVLRARPAPNATTTPAQDKLVQQANLAALFPPNDSAALFRTVYLVCKANSCSVRLTQ</sequence>
<dbReference type="PROSITE" id="PS50005">
    <property type="entry name" value="TPR"/>
    <property type="match status" value="1"/>
</dbReference>
<dbReference type="Proteomes" id="UP001634747">
    <property type="component" value="Unassembled WGS sequence"/>
</dbReference>
<evidence type="ECO:0000313" key="5">
    <source>
        <dbReference type="EMBL" id="MFN2974679.1"/>
    </source>
</evidence>